<evidence type="ECO:0000256" key="2">
    <source>
        <dbReference type="ARBA" id="ARBA00008654"/>
    </source>
</evidence>
<dbReference type="InterPro" id="IPR042098">
    <property type="entry name" value="TauD-like_sf"/>
</dbReference>
<proteinExistence type="inferred from homology"/>
<accession>A0A1V8T4Z4</accession>
<dbReference type="EMBL" id="NAJO01000017">
    <property type="protein sequence ID" value="OQO06321.1"/>
    <property type="molecule type" value="Genomic_DNA"/>
</dbReference>
<evidence type="ECO:0000256" key="1">
    <source>
        <dbReference type="ARBA" id="ARBA00001954"/>
    </source>
</evidence>
<dbReference type="Gene3D" id="3.30.2020.30">
    <property type="match status" value="1"/>
</dbReference>
<dbReference type="InterPro" id="IPR010376">
    <property type="entry name" value="GBBH-like_N"/>
</dbReference>
<dbReference type="InterPro" id="IPR038492">
    <property type="entry name" value="GBBH-like_N_sf"/>
</dbReference>
<evidence type="ECO:0000259" key="7">
    <source>
        <dbReference type="Pfam" id="PF02668"/>
    </source>
</evidence>
<dbReference type="CDD" id="cd00250">
    <property type="entry name" value="CAS_like"/>
    <property type="match status" value="1"/>
</dbReference>
<evidence type="ECO:0000259" key="8">
    <source>
        <dbReference type="Pfam" id="PF06155"/>
    </source>
</evidence>
<dbReference type="Proteomes" id="UP000192596">
    <property type="component" value="Unassembled WGS sequence"/>
</dbReference>
<evidence type="ECO:0000256" key="4">
    <source>
        <dbReference type="ARBA" id="ARBA00022964"/>
    </source>
</evidence>
<keyword evidence="4" id="KW-0223">Dioxygenase</keyword>
<comment type="cofactor">
    <cofactor evidence="1">
        <name>Fe(2+)</name>
        <dbReference type="ChEBI" id="CHEBI:29033"/>
    </cofactor>
</comment>
<evidence type="ECO:0000256" key="3">
    <source>
        <dbReference type="ARBA" id="ARBA00022723"/>
    </source>
</evidence>
<dbReference type="AlphaFoldDB" id="A0A1V8T4Z4"/>
<comment type="caution">
    <text evidence="9">The sequence shown here is derived from an EMBL/GenBank/DDBJ whole genome shotgun (WGS) entry which is preliminary data.</text>
</comment>
<organism evidence="9 10">
    <name type="scientific">Cryoendolithus antarcticus</name>
    <dbReference type="NCBI Taxonomy" id="1507870"/>
    <lineage>
        <taxon>Eukaryota</taxon>
        <taxon>Fungi</taxon>
        <taxon>Dikarya</taxon>
        <taxon>Ascomycota</taxon>
        <taxon>Pezizomycotina</taxon>
        <taxon>Dothideomycetes</taxon>
        <taxon>Dothideomycetidae</taxon>
        <taxon>Cladosporiales</taxon>
        <taxon>Cladosporiaceae</taxon>
        <taxon>Cryoendolithus</taxon>
    </lineage>
</organism>
<feature type="domain" description="Gamma-butyrobetaine hydroxylase-like N-terminal" evidence="8">
    <location>
        <begin position="72"/>
        <end position="128"/>
    </location>
</feature>
<dbReference type="FunCoup" id="A0A1V8T4Z4">
    <property type="interactions" value="1177"/>
</dbReference>
<evidence type="ECO:0000256" key="5">
    <source>
        <dbReference type="ARBA" id="ARBA00023002"/>
    </source>
</evidence>
<dbReference type="OrthoDB" id="406634at2759"/>
<dbReference type="InterPro" id="IPR050411">
    <property type="entry name" value="AlphaKG_dependent_hydroxylases"/>
</dbReference>
<sequence length="513" mass="57692">MLQPKIVSLVRRRARPIPRCGHAVEAIIVKHRRPYSTPSSDEGATRVRRIDPTQPKKKAINYAAKPVEISVNGQTHVFAGTYLRDLCKCQKCRDSSTRQKLQLTANIESDASAASVDVDGDAVSIVWNVKGRNAGLHVTELSIKELAHLAGLGHDGPMPNLPSRRPWLDDDFRSEAQDITFDAYMQDDSVLLTALRQLQTHGLVFLAEVPDSSDSVSQIAERIGPLKNTFYGMTWDVRSVQGAKNVAYTSQDLGFHMDLLYMKQPPHLQFLHCIRSSAQGGASLFSDTYRAVQDIYINKPAFFQTLTEIHVPYHYDHADAEPTGHYYHHAHPVISLEPLRFVDPHETSLSVTFPDVRRLENAAGLPDYAWTREHFTAHLPAYVTSVAWSPPFQAPFATTAFSHVHPDTVQALEQGFGSWRTAARSFDAVLHQQKGIHERMMKPGQCVLFDNTRIVHARKAFVAGDEGSERWLRGAYVDRDPYESRLKVLLKKEIEQKGSMDELRAPHWLPDAP</sequence>
<dbReference type="SUPFAM" id="SSF51197">
    <property type="entry name" value="Clavaminate synthase-like"/>
    <property type="match status" value="1"/>
</dbReference>
<dbReference type="Pfam" id="PF06155">
    <property type="entry name" value="GBBH-like_N"/>
    <property type="match status" value="1"/>
</dbReference>
<keyword evidence="5" id="KW-0560">Oxidoreductase</keyword>
<dbReference type="GO" id="GO:0046872">
    <property type="term" value="F:metal ion binding"/>
    <property type="evidence" value="ECO:0007669"/>
    <property type="project" value="UniProtKB-KW"/>
</dbReference>
<comment type="similarity">
    <text evidence="2">Belongs to the gamma-BBH/TMLD family.</text>
</comment>
<feature type="domain" description="TauD/TfdA-like" evidence="7">
    <location>
        <begin position="413"/>
        <end position="476"/>
    </location>
</feature>
<dbReference type="InParanoid" id="A0A1V8T4Z4"/>
<reference evidence="10" key="1">
    <citation type="submission" date="2017-03" db="EMBL/GenBank/DDBJ databases">
        <title>Genomes of endolithic fungi from Antarctica.</title>
        <authorList>
            <person name="Coleine C."/>
            <person name="Masonjones S."/>
            <person name="Stajich J.E."/>
        </authorList>
    </citation>
    <scope>NUCLEOTIDE SEQUENCE [LARGE SCALE GENOMIC DNA]</scope>
    <source>
        <strain evidence="10">CCFEE 5527</strain>
    </source>
</reference>
<protein>
    <recommendedName>
        <fullName evidence="11">TauD/TfdA-like domain-containing protein</fullName>
    </recommendedName>
</protein>
<evidence type="ECO:0008006" key="11">
    <source>
        <dbReference type="Google" id="ProtNLM"/>
    </source>
</evidence>
<feature type="domain" description="TauD/TfdA-like" evidence="7">
    <location>
        <begin position="175"/>
        <end position="390"/>
    </location>
</feature>
<evidence type="ECO:0000256" key="6">
    <source>
        <dbReference type="ARBA" id="ARBA00023004"/>
    </source>
</evidence>
<gene>
    <name evidence="9" type="ORF">B0A48_08910</name>
</gene>
<name>A0A1V8T4Z4_9PEZI</name>
<dbReference type="Gene3D" id="3.60.130.10">
    <property type="entry name" value="Clavaminate synthase-like"/>
    <property type="match status" value="1"/>
</dbReference>
<dbReference type="GO" id="GO:0016706">
    <property type="term" value="F:2-oxoglutarate-dependent dioxygenase activity"/>
    <property type="evidence" value="ECO:0007669"/>
    <property type="project" value="UniProtKB-ARBA"/>
</dbReference>
<dbReference type="PANTHER" id="PTHR10696">
    <property type="entry name" value="GAMMA-BUTYROBETAINE HYDROXYLASE-RELATED"/>
    <property type="match status" value="1"/>
</dbReference>
<dbReference type="PANTHER" id="PTHR10696:SF25">
    <property type="entry name" value="OXIDOREDUCTASE AIM17-RELATED"/>
    <property type="match status" value="1"/>
</dbReference>
<keyword evidence="10" id="KW-1185">Reference proteome</keyword>
<evidence type="ECO:0000313" key="10">
    <source>
        <dbReference type="Proteomes" id="UP000192596"/>
    </source>
</evidence>
<dbReference type="InterPro" id="IPR003819">
    <property type="entry name" value="TauD/TfdA-like"/>
</dbReference>
<dbReference type="STRING" id="1507870.A0A1V8T4Z4"/>
<keyword evidence="3" id="KW-0479">Metal-binding</keyword>
<evidence type="ECO:0000313" key="9">
    <source>
        <dbReference type="EMBL" id="OQO06321.1"/>
    </source>
</evidence>
<dbReference type="GO" id="GO:0045329">
    <property type="term" value="P:carnitine biosynthetic process"/>
    <property type="evidence" value="ECO:0007669"/>
    <property type="project" value="TreeGrafter"/>
</dbReference>
<dbReference type="GO" id="GO:0005739">
    <property type="term" value="C:mitochondrion"/>
    <property type="evidence" value="ECO:0007669"/>
    <property type="project" value="TreeGrafter"/>
</dbReference>
<keyword evidence="6" id="KW-0408">Iron</keyword>
<dbReference type="Pfam" id="PF02668">
    <property type="entry name" value="TauD"/>
    <property type="match status" value="2"/>
</dbReference>